<protein>
    <recommendedName>
        <fullName evidence="1">GSCFA domain-containing protein</fullName>
    </recommendedName>
</protein>
<dbReference type="EMBL" id="CP047897">
    <property type="protein sequence ID" value="QHL87109.1"/>
    <property type="molecule type" value="Genomic_DNA"/>
</dbReference>
<feature type="domain" description="GSCFA" evidence="1">
    <location>
        <begin position="22"/>
        <end position="258"/>
    </location>
</feature>
<evidence type="ECO:0000259" key="1">
    <source>
        <dbReference type="Pfam" id="PF08885"/>
    </source>
</evidence>
<accession>A0A6P1NY20</accession>
<organism evidence="2 3">
    <name type="scientific">Nibribacter ruber</name>
    <dbReference type="NCBI Taxonomy" id="2698458"/>
    <lineage>
        <taxon>Bacteria</taxon>
        <taxon>Pseudomonadati</taxon>
        <taxon>Bacteroidota</taxon>
        <taxon>Cytophagia</taxon>
        <taxon>Cytophagales</taxon>
        <taxon>Hymenobacteraceae</taxon>
        <taxon>Nibribacter</taxon>
    </lineage>
</organism>
<dbReference type="AlphaFoldDB" id="A0A6P1NY20"/>
<dbReference type="KEGG" id="nib:GU926_06565"/>
<gene>
    <name evidence="2" type="ORF">GU926_06565</name>
</gene>
<proteinExistence type="predicted"/>
<evidence type="ECO:0000313" key="2">
    <source>
        <dbReference type="EMBL" id="QHL87109.1"/>
    </source>
</evidence>
<dbReference type="RefSeq" id="WP_160690169.1">
    <property type="nucleotide sequence ID" value="NZ_CP047897.1"/>
</dbReference>
<dbReference type="Proteomes" id="UP000464214">
    <property type="component" value="Chromosome"/>
</dbReference>
<dbReference type="Gene3D" id="3.40.50.1110">
    <property type="entry name" value="SGNH hydrolase"/>
    <property type="match status" value="1"/>
</dbReference>
<dbReference type="GO" id="GO:0016788">
    <property type="term" value="F:hydrolase activity, acting on ester bonds"/>
    <property type="evidence" value="ECO:0007669"/>
    <property type="project" value="UniProtKB-ARBA"/>
</dbReference>
<dbReference type="InterPro" id="IPR014982">
    <property type="entry name" value="GSCFA"/>
</dbReference>
<dbReference type="SUPFAM" id="SSF52266">
    <property type="entry name" value="SGNH hydrolase"/>
    <property type="match status" value="1"/>
</dbReference>
<sequence>MQFRTELFPTLSPHPISLDQGVMTLGSCFSDGMGQQLQQYKGRALVNPFGTVFNPLSAHALLTRSITYNTQDLHTGLVEREGLWFHYDFHSSFSHSQAEGLLAQLTEAIEQTHRFLEKTRVLLLTWGTAFVYERLDTGQPVSNCHKILQKQFTKRLLTVEEILQSFQQMQQLLQASFPAVKTVLTVSPVRHAKDTLVLNSVSKSTLRLAAHVAQEQMEHVSYFPAYELLLDDLRDYRFYGSDLLHPSPIAEAYIWEKFAAAFLDQEFNQFIKTWQQIQRDLAHRPFQPESQSHQRFLHQLLAKLQSLAEKVDVQTEIEFVKSQIKNS</sequence>
<dbReference type="Pfam" id="PF08885">
    <property type="entry name" value="GSCFA"/>
    <property type="match status" value="1"/>
</dbReference>
<reference evidence="2 3" key="1">
    <citation type="submission" date="2020-01" db="EMBL/GenBank/DDBJ databases">
        <authorList>
            <person name="Kim M."/>
        </authorList>
    </citation>
    <scope>NUCLEOTIDE SEQUENCE [LARGE SCALE GENOMIC DNA]</scope>
    <source>
        <strain evidence="2 3">BT10</strain>
    </source>
</reference>
<dbReference type="InterPro" id="IPR036514">
    <property type="entry name" value="SGNH_hydro_sf"/>
</dbReference>
<keyword evidence="3" id="KW-1185">Reference proteome</keyword>
<evidence type="ECO:0000313" key="3">
    <source>
        <dbReference type="Proteomes" id="UP000464214"/>
    </source>
</evidence>
<name>A0A6P1NY20_9BACT</name>